<dbReference type="EMBL" id="CP071793">
    <property type="protein sequence ID" value="QTD49025.1"/>
    <property type="molecule type" value="Genomic_DNA"/>
</dbReference>
<accession>A0A8A4TR75</accession>
<reference evidence="1" key="1">
    <citation type="submission" date="2021-03" db="EMBL/GenBank/DDBJ databases">
        <title>Acanthopleuribacteraceae sp. M133.</title>
        <authorList>
            <person name="Wang G."/>
        </authorList>
    </citation>
    <scope>NUCLEOTIDE SEQUENCE</scope>
    <source>
        <strain evidence="1">M133</strain>
    </source>
</reference>
<gene>
    <name evidence="1" type="ORF">J3U87_25855</name>
</gene>
<protein>
    <submittedName>
        <fullName evidence="1">Histidine phosphatase family protein</fullName>
    </submittedName>
</protein>
<dbReference type="Gene3D" id="3.40.50.1240">
    <property type="entry name" value="Phosphoglycerate mutase-like"/>
    <property type="match status" value="1"/>
</dbReference>
<dbReference type="AlphaFoldDB" id="A0A8A4TR75"/>
<evidence type="ECO:0000313" key="2">
    <source>
        <dbReference type="Proteomes" id="UP000663929"/>
    </source>
</evidence>
<dbReference type="CDD" id="cd07067">
    <property type="entry name" value="HP_PGM_like"/>
    <property type="match status" value="1"/>
</dbReference>
<dbReference type="InterPro" id="IPR029033">
    <property type="entry name" value="His_PPase_superfam"/>
</dbReference>
<dbReference type="SUPFAM" id="SSF53254">
    <property type="entry name" value="Phosphoglycerate mutase-like"/>
    <property type="match status" value="1"/>
</dbReference>
<sequence>MRFMMLLMMAMGIWVQAGEVTLVYLVRHAEKVDSSDDAGLTEAGQARADKLATFFSRIPLAGVYATEYKRTQLTAAPVAKVAGQSVTVIGAREAGSLVKAVHAAKGKALFVAGHSNTVPQLIEMLGGPEVHIDHADYDNLFLLMIHDDRAVLQNFRFTP</sequence>
<dbReference type="Pfam" id="PF00300">
    <property type="entry name" value="His_Phos_1"/>
    <property type="match status" value="1"/>
</dbReference>
<dbReference type="KEGG" id="scor:J3U87_25855"/>
<organism evidence="1 2">
    <name type="scientific">Sulfidibacter corallicola</name>
    <dbReference type="NCBI Taxonomy" id="2818388"/>
    <lineage>
        <taxon>Bacteria</taxon>
        <taxon>Pseudomonadati</taxon>
        <taxon>Acidobacteriota</taxon>
        <taxon>Holophagae</taxon>
        <taxon>Acanthopleuribacterales</taxon>
        <taxon>Acanthopleuribacteraceae</taxon>
        <taxon>Sulfidibacter</taxon>
    </lineage>
</organism>
<proteinExistence type="predicted"/>
<evidence type="ECO:0000313" key="1">
    <source>
        <dbReference type="EMBL" id="QTD49025.1"/>
    </source>
</evidence>
<dbReference type="SMART" id="SM00855">
    <property type="entry name" value="PGAM"/>
    <property type="match status" value="1"/>
</dbReference>
<dbReference type="InterPro" id="IPR013078">
    <property type="entry name" value="His_Pase_superF_clade-1"/>
</dbReference>
<keyword evidence="2" id="KW-1185">Reference proteome</keyword>
<dbReference type="RefSeq" id="WP_237378671.1">
    <property type="nucleotide sequence ID" value="NZ_CP071793.1"/>
</dbReference>
<dbReference type="Proteomes" id="UP000663929">
    <property type="component" value="Chromosome"/>
</dbReference>
<name>A0A8A4TR75_SULCO</name>